<dbReference type="GO" id="GO:0005198">
    <property type="term" value="F:structural molecule activity"/>
    <property type="evidence" value="ECO:0007669"/>
    <property type="project" value="InterPro"/>
</dbReference>
<evidence type="ECO:0000256" key="2">
    <source>
        <dbReference type="ARBA" id="ARBA00004613"/>
    </source>
</evidence>
<keyword evidence="8" id="KW-0969">Cilium</keyword>
<gene>
    <name evidence="8" type="ORF">OYT1_ch1807</name>
</gene>
<evidence type="ECO:0000256" key="1">
    <source>
        <dbReference type="ARBA" id="ARBA00004365"/>
    </source>
</evidence>
<evidence type="ECO:0000256" key="3">
    <source>
        <dbReference type="ARBA" id="ARBA00005709"/>
    </source>
</evidence>
<dbReference type="GO" id="GO:0071973">
    <property type="term" value="P:bacterial-type flagellum-dependent cell motility"/>
    <property type="evidence" value="ECO:0007669"/>
    <property type="project" value="InterPro"/>
</dbReference>
<dbReference type="PANTHER" id="PTHR42792">
    <property type="entry name" value="FLAGELLIN"/>
    <property type="match status" value="1"/>
</dbReference>
<protein>
    <submittedName>
        <fullName evidence="8">Flagellar hook-associated protein 3</fullName>
    </submittedName>
</protein>
<dbReference type="InterPro" id="IPR001029">
    <property type="entry name" value="Flagellin_N"/>
</dbReference>
<evidence type="ECO:0000259" key="5">
    <source>
        <dbReference type="Pfam" id="PF00669"/>
    </source>
</evidence>
<feature type="domain" description="Flagellin C-terminal" evidence="6">
    <location>
        <begin position="329"/>
        <end position="410"/>
    </location>
</feature>
<keyword evidence="8" id="KW-0282">Flagellum</keyword>
<dbReference type="OrthoDB" id="9768249at2"/>
<comment type="similarity">
    <text evidence="3">Belongs to the bacterial flagellin family.</text>
</comment>
<dbReference type="InterPro" id="IPR049119">
    <property type="entry name" value="FlgK_D2-like"/>
</dbReference>
<dbReference type="Proteomes" id="UP000033070">
    <property type="component" value="Chromosome"/>
</dbReference>
<dbReference type="AlphaFoldDB" id="A0A2Z6GCT9"/>
<dbReference type="GO" id="GO:0005576">
    <property type="term" value="C:extracellular region"/>
    <property type="evidence" value="ECO:0007669"/>
    <property type="project" value="UniProtKB-SubCell"/>
</dbReference>
<dbReference type="InterPro" id="IPR046358">
    <property type="entry name" value="Flagellin_C"/>
</dbReference>
<feature type="domain" description="Flagellar hook-associated protein 1 D2-like" evidence="7">
    <location>
        <begin position="200"/>
        <end position="288"/>
    </location>
</feature>
<dbReference type="InterPro" id="IPR001492">
    <property type="entry name" value="Flagellin"/>
</dbReference>
<keyword evidence="8" id="KW-0966">Cell projection</keyword>
<sequence length="411" mass="42659">MRISTSSIYDSNVALLNQQQSKLFQTQQQIATGRRMVTPADDPASAARALEVGQSDSMNTQYATNRTSAINTLSLVDGALQNVSFLYQSMRSVATAAGNTILSNAERLAMASDLEGQLQELVGQANSTDGAGTYLFSGFQGSTIPFVNTAAGVQYFGDDGQRLVQVSSSRQLASTDPGSDVFMRVKNGNGTVSFTPSVANTGSGVANVGQVINPASLTGANYQVAFTVAAGVTTYTVTNTTAAPPTQVLPALPATGAAYVSGQAITFDGLQMSISGAPANGDTFTVAPSTNQSAFQTMTNLINALKQPIVAGIPSTSAAVSQSVADALSGLDNALNKVLTVRASVGARMNEADSLKASGDSLALQFQQTLSQLQDLDYNKAMSDLSQQQLSLQAAQKSFVQVSGLSLFSYM</sequence>
<evidence type="ECO:0000259" key="6">
    <source>
        <dbReference type="Pfam" id="PF00700"/>
    </source>
</evidence>
<evidence type="ECO:0000313" key="9">
    <source>
        <dbReference type="Proteomes" id="UP000033070"/>
    </source>
</evidence>
<dbReference type="InterPro" id="IPR013384">
    <property type="entry name" value="Flagell_FlgL"/>
</dbReference>
<dbReference type="KEGG" id="fam:OYT1_ch1807"/>
<evidence type="ECO:0000259" key="7">
    <source>
        <dbReference type="Pfam" id="PF21158"/>
    </source>
</evidence>
<organism evidence="8 9">
    <name type="scientific">Ferriphaselus amnicola</name>
    <dbReference type="NCBI Taxonomy" id="1188319"/>
    <lineage>
        <taxon>Bacteria</taxon>
        <taxon>Pseudomonadati</taxon>
        <taxon>Pseudomonadota</taxon>
        <taxon>Betaproteobacteria</taxon>
        <taxon>Nitrosomonadales</taxon>
        <taxon>Gallionellaceae</taxon>
        <taxon>Ferriphaselus</taxon>
    </lineage>
</organism>
<name>A0A2Z6GCT9_9PROT</name>
<dbReference type="Gene3D" id="1.20.1330.10">
    <property type="entry name" value="f41 fragment of flagellin, N-terminal domain"/>
    <property type="match status" value="2"/>
</dbReference>
<dbReference type="GO" id="GO:0009424">
    <property type="term" value="C:bacterial-type flagellum hook"/>
    <property type="evidence" value="ECO:0007669"/>
    <property type="project" value="InterPro"/>
</dbReference>
<comment type="subcellular location">
    <subcellularLocation>
        <location evidence="1">Bacterial flagellum</location>
    </subcellularLocation>
    <subcellularLocation>
        <location evidence="2">Secreted</location>
    </subcellularLocation>
</comment>
<dbReference type="Pfam" id="PF21158">
    <property type="entry name" value="flgK_1st_1"/>
    <property type="match status" value="1"/>
</dbReference>
<keyword evidence="9" id="KW-1185">Reference proteome</keyword>
<dbReference type="Pfam" id="PF00669">
    <property type="entry name" value="Flagellin_N"/>
    <property type="match status" value="1"/>
</dbReference>
<proteinExistence type="inferred from homology"/>
<evidence type="ECO:0000256" key="4">
    <source>
        <dbReference type="ARBA" id="ARBA00023143"/>
    </source>
</evidence>
<dbReference type="Pfam" id="PF00700">
    <property type="entry name" value="Flagellin_C"/>
    <property type="match status" value="1"/>
</dbReference>
<dbReference type="NCBIfam" id="TIGR02550">
    <property type="entry name" value="flagell_flgL"/>
    <property type="match status" value="1"/>
</dbReference>
<evidence type="ECO:0000313" key="8">
    <source>
        <dbReference type="EMBL" id="BBE51338.1"/>
    </source>
</evidence>
<keyword evidence="4" id="KW-0975">Bacterial flagellum</keyword>
<feature type="domain" description="Flagellin N-terminal" evidence="5">
    <location>
        <begin position="3"/>
        <end position="139"/>
    </location>
</feature>
<reference evidence="8 9" key="1">
    <citation type="submission" date="2018-06" db="EMBL/GenBank/DDBJ databases">
        <title>OYT1 Genome Sequencing.</title>
        <authorList>
            <person name="Kato S."/>
            <person name="Itoh T."/>
            <person name="Ohkuma M."/>
        </authorList>
    </citation>
    <scope>NUCLEOTIDE SEQUENCE [LARGE SCALE GENOMIC DNA]</scope>
    <source>
        <strain evidence="8 9">OYT1</strain>
    </source>
</reference>
<dbReference type="EMBL" id="AP018738">
    <property type="protein sequence ID" value="BBE51338.1"/>
    <property type="molecule type" value="Genomic_DNA"/>
</dbReference>
<dbReference type="PANTHER" id="PTHR42792:SF1">
    <property type="entry name" value="FLAGELLAR HOOK-ASSOCIATED PROTEIN 3"/>
    <property type="match status" value="1"/>
</dbReference>
<dbReference type="STRING" id="1188319.OYT1_00799"/>
<accession>A0A2Z6GCT9</accession>
<dbReference type="RefSeq" id="WP_062626017.1">
    <property type="nucleotide sequence ID" value="NZ_AP018738.1"/>
</dbReference>
<dbReference type="SUPFAM" id="SSF64518">
    <property type="entry name" value="Phase 1 flagellin"/>
    <property type="match status" value="1"/>
</dbReference>